<dbReference type="EMBL" id="JACCCV010000001">
    <property type="protein sequence ID" value="NYF50820.1"/>
    <property type="molecule type" value="Genomic_DNA"/>
</dbReference>
<organism evidence="1 2">
    <name type="scientific">Tunturiibacter lichenicola</name>
    <dbReference type="NCBI Taxonomy" id="2051959"/>
    <lineage>
        <taxon>Bacteria</taxon>
        <taxon>Pseudomonadati</taxon>
        <taxon>Acidobacteriota</taxon>
        <taxon>Terriglobia</taxon>
        <taxon>Terriglobales</taxon>
        <taxon>Acidobacteriaceae</taxon>
        <taxon>Tunturiibacter</taxon>
    </lineage>
</organism>
<evidence type="ECO:0000313" key="2">
    <source>
        <dbReference type="Proteomes" id="UP000534186"/>
    </source>
</evidence>
<gene>
    <name evidence="1" type="ORF">HDF12_001185</name>
</gene>
<dbReference type="Proteomes" id="UP000534186">
    <property type="component" value="Unassembled WGS sequence"/>
</dbReference>
<evidence type="ECO:0000313" key="1">
    <source>
        <dbReference type="EMBL" id="NYF50820.1"/>
    </source>
</evidence>
<evidence type="ECO:0008006" key="3">
    <source>
        <dbReference type="Google" id="ProtNLM"/>
    </source>
</evidence>
<accession>A0A7Y9T8W1</accession>
<dbReference type="CDD" id="cd02440">
    <property type="entry name" value="AdoMet_MTases"/>
    <property type="match status" value="1"/>
</dbReference>
<proteinExistence type="predicted"/>
<dbReference type="Gene3D" id="3.40.50.150">
    <property type="entry name" value="Vaccinia Virus protein VP39"/>
    <property type="match status" value="1"/>
</dbReference>
<sequence length="297" mass="32735">MIDPLERLVWQLEDEPSLLEPDRLRERLAALDRLDAYLPDIPGAVPGAESNDGGLYRRARAVCGRLEAVNCELYEGIRCEIQRGERPETLLRWIDSSSVMDEAAGPINGPVSGMGYDYLDELVSGVFQFEEPGGGDVRREVEMVFYQPTPARHIFRLMGLTALDEADVLVDLGSGLGHVPLLVSACTGAGGIGIELEASYVGCARECAQRLNLNKVRFLEEDARVADLSIGTVFYLYSPFVGTILSDVLDRLRREAATRRIRICTYGPCSSVVADEPWLEAAAKPETGRIALFRSRD</sequence>
<dbReference type="SUPFAM" id="SSF53335">
    <property type="entry name" value="S-adenosyl-L-methionine-dependent methyltransferases"/>
    <property type="match status" value="1"/>
</dbReference>
<dbReference type="AlphaFoldDB" id="A0A7Y9T8W1"/>
<name>A0A7Y9T8W1_9BACT</name>
<comment type="caution">
    <text evidence="1">The sequence shown here is derived from an EMBL/GenBank/DDBJ whole genome shotgun (WGS) entry which is preliminary data.</text>
</comment>
<dbReference type="InterPro" id="IPR029063">
    <property type="entry name" value="SAM-dependent_MTases_sf"/>
</dbReference>
<protein>
    <recommendedName>
        <fullName evidence="3">Histone methylation protein DOT1</fullName>
    </recommendedName>
</protein>
<reference evidence="1 2" key="1">
    <citation type="submission" date="2020-07" db="EMBL/GenBank/DDBJ databases">
        <title>Genomic Encyclopedia of Type Strains, Phase IV (KMG-V): Genome sequencing to study the core and pangenomes of soil and plant-associated prokaryotes.</title>
        <authorList>
            <person name="Whitman W."/>
        </authorList>
    </citation>
    <scope>NUCLEOTIDE SEQUENCE [LARGE SCALE GENOMIC DNA]</scope>
    <source>
        <strain evidence="1 2">M8UP30</strain>
    </source>
</reference>